<gene>
    <name evidence="1" type="ORF">POL67_45505</name>
</gene>
<evidence type="ECO:0000313" key="2">
    <source>
        <dbReference type="Proteomes" id="UP001221411"/>
    </source>
</evidence>
<protein>
    <recommendedName>
        <fullName evidence="3">Lipoprotein</fullName>
    </recommendedName>
</protein>
<evidence type="ECO:0000313" key="1">
    <source>
        <dbReference type="EMBL" id="MDC0748671.1"/>
    </source>
</evidence>
<accession>A0ABT5F3I8</accession>
<proteinExistence type="predicted"/>
<keyword evidence="2" id="KW-1185">Reference proteome</keyword>
<name>A0ABT5F3I8_9BACT</name>
<dbReference type="RefSeq" id="WP_271927697.1">
    <property type="nucleotide sequence ID" value="NZ_JAQNDO010000001.1"/>
</dbReference>
<dbReference type="Proteomes" id="UP001221411">
    <property type="component" value="Unassembled WGS sequence"/>
</dbReference>
<comment type="caution">
    <text evidence="1">The sequence shown here is derived from an EMBL/GenBank/DDBJ whole genome shotgun (WGS) entry which is preliminary data.</text>
</comment>
<dbReference type="EMBL" id="JAQNDO010000001">
    <property type="protein sequence ID" value="MDC0748671.1"/>
    <property type="molecule type" value="Genomic_DNA"/>
</dbReference>
<organism evidence="1 2">
    <name type="scientific">Polyangium mundeleinium</name>
    <dbReference type="NCBI Taxonomy" id="2995306"/>
    <lineage>
        <taxon>Bacteria</taxon>
        <taxon>Pseudomonadati</taxon>
        <taxon>Myxococcota</taxon>
        <taxon>Polyangia</taxon>
        <taxon>Polyangiales</taxon>
        <taxon>Polyangiaceae</taxon>
        <taxon>Polyangium</taxon>
    </lineage>
</organism>
<sequence length="136" mass="15260">MPERPQEEAYERARACALKAHAAHKPFRLVWGGPRIDSIMRQATVGRFVDGRYEVRWFSYDSCPSGCGDADPVWGSDRCDSLEDLRAACKAQAKSKGPVDKALAWLCDKDNAQEVRRSLELRCTNPVEMQSCGPKE</sequence>
<reference evidence="1 2" key="1">
    <citation type="submission" date="2022-11" db="EMBL/GenBank/DDBJ databases">
        <title>Minimal conservation of predation-associated metabolite biosynthetic gene clusters underscores biosynthetic potential of Myxococcota including descriptions for ten novel species: Archangium lansinium sp. nov., Myxococcus landrumus sp. nov., Nannocystis bai.</title>
        <authorList>
            <person name="Ahearne A."/>
            <person name="Stevens C."/>
            <person name="Dowd S."/>
        </authorList>
    </citation>
    <scope>NUCLEOTIDE SEQUENCE [LARGE SCALE GENOMIC DNA]</scope>
    <source>
        <strain evidence="1 2">RJM3</strain>
    </source>
</reference>
<evidence type="ECO:0008006" key="3">
    <source>
        <dbReference type="Google" id="ProtNLM"/>
    </source>
</evidence>